<organism evidence="3 4">
    <name type="scientific">Eiseniibacteriota bacterium</name>
    <dbReference type="NCBI Taxonomy" id="2212470"/>
    <lineage>
        <taxon>Bacteria</taxon>
        <taxon>Candidatus Eiseniibacteriota</taxon>
    </lineage>
</organism>
<reference evidence="3 4" key="1">
    <citation type="journal article" date="2019" name="Nat. Microbiol.">
        <title>Mediterranean grassland soil C-N compound turnover is dependent on rainfall and depth, and is mediated by genomically divergent microorganisms.</title>
        <authorList>
            <person name="Diamond S."/>
            <person name="Andeer P.F."/>
            <person name="Li Z."/>
            <person name="Crits-Christoph A."/>
            <person name="Burstein D."/>
            <person name="Anantharaman K."/>
            <person name="Lane K.R."/>
            <person name="Thomas B.C."/>
            <person name="Pan C."/>
            <person name="Northen T.R."/>
            <person name="Banfield J.F."/>
        </authorList>
    </citation>
    <scope>NUCLEOTIDE SEQUENCE [LARGE SCALE GENOMIC DNA]</scope>
    <source>
        <strain evidence="3">WS_5</strain>
    </source>
</reference>
<dbReference type="InterPro" id="IPR011659">
    <property type="entry name" value="WD40"/>
</dbReference>
<proteinExistence type="inferred from homology"/>
<gene>
    <name evidence="3" type="ORF">E6K75_00605</name>
</gene>
<dbReference type="PANTHER" id="PTHR36842">
    <property type="entry name" value="PROTEIN TOLB HOMOLOG"/>
    <property type="match status" value="1"/>
</dbReference>
<comment type="similarity">
    <text evidence="1">Belongs to the TolB family.</text>
</comment>
<dbReference type="InterPro" id="IPR011042">
    <property type="entry name" value="6-blade_b-propeller_TolB-like"/>
</dbReference>
<evidence type="ECO:0000313" key="4">
    <source>
        <dbReference type="Proteomes" id="UP000320913"/>
    </source>
</evidence>
<dbReference type="SUPFAM" id="SSF69304">
    <property type="entry name" value="Tricorn protease N-terminal domain"/>
    <property type="match status" value="1"/>
</dbReference>
<feature type="non-terminal residue" evidence="3">
    <location>
        <position position="1"/>
    </location>
</feature>
<dbReference type="PANTHER" id="PTHR36842:SF1">
    <property type="entry name" value="PROTEIN TOLB"/>
    <property type="match status" value="1"/>
</dbReference>
<dbReference type="Gene3D" id="2.120.10.30">
    <property type="entry name" value="TolB, C-terminal domain"/>
    <property type="match status" value="1"/>
</dbReference>
<evidence type="ECO:0000256" key="1">
    <source>
        <dbReference type="ARBA" id="ARBA00009820"/>
    </source>
</evidence>
<feature type="region of interest" description="Disordered" evidence="2">
    <location>
        <begin position="107"/>
        <end position="137"/>
    </location>
</feature>
<name>A0A538TE49_UNCEI</name>
<dbReference type="Pfam" id="PF07676">
    <property type="entry name" value="PD40"/>
    <property type="match status" value="2"/>
</dbReference>
<dbReference type="EMBL" id="VBOV01000012">
    <property type="protein sequence ID" value="TMQ61888.1"/>
    <property type="molecule type" value="Genomic_DNA"/>
</dbReference>
<sequence length="137" mass="14869">SPQVFVMDAEGLNQRLLTIEGSYNDSPQWSPKGDKITYAARHDGIFDVIVMDANGNNPIQITSNAGHNENPHWSADGRKIVFSSSREGKRQIFVMNADGSDVVRLTQGSESFNPSWGPRPKSRLTVRGEASGGKGPG</sequence>
<accession>A0A538TE49</accession>
<dbReference type="AlphaFoldDB" id="A0A538TE49"/>
<comment type="caution">
    <text evidence="3">The sequence shown here is derived from an EMBL/GenBank/DDBJ whole genome shotgun (WGS) entry which is preliminary data.</text>
</comment>
<protein>
    <recommendedName>
        <fullName evidence="5">Tol-Pal system beta propeller repeat protein TolB</fullName>
    </recommendedName>
</protein>
<dbReference type="Proteomes" id="UP000320913">
    <property type="component" value="Unassembled WGS sequence"/>
</dbReference>
<evidence type="ECO:0000313" key="3">
    <source>
        <dbReference type="EMBL" id="TMQ61888.1"/>
    </source>
</evidence>
<evidence type="ECO:0000256" key="2">
    <source>
        <dbReference type="SAM" id="MobiDB-lite"/>
    </source>
</evidence>
<evidence type="ECO:0008006" key="5">
    <source>
        <dbReference type="Google" id="ProtNLM"/>
    </source>
</evidence>